<reference evidence="1 2" key="1">
    <citation type="journal article" date="2013" name="Genome Biol. Evol.">
        <title>Comparison of metabolic capacities and inference of gene content evolution in mosquito-associated Spiroplasma diminutum and S. taiwanense.</title>
        <authorList>
            <person name="Lo W.S."/>
            <person name="Ku C."/>
            <person name="Chen L.L."/>
            <person name="Chang T.H."/>
            <person name="Kuo C.H."/>
        </authorList>
    </citation>
    <scope>NUCLEOTIDE SEQUENCE [LARGE SCALE GENOMIC DNA]</scope>
    <source>
        <strain evidence="1">CT-1</strain>
    </source>
</reference>
<dbReference type="InterPro" id="IPR036388">
    <property type="entry name" value="WH-like_DNA-bd_sf"/>
</dbReference>
<dbReference type="KEGG" id="stai:STAIW_v1c10670"/>
<name>S5MIB9_9MOLU</name>
<dbReference type="HOGENOM" id="CLU_2994423_0_0_14"/>
<dbReference type="STRING" id="1276220.STAIW_v1c10670"/>
<evidence type="ECO:0000313" key="2">
    <source>
        <dbReference type="Proteomes" id="UP000014984"/>
    </source>
</evidence>
<proteinExistence type="predicted"/>
<dbReference type="GO" id="GO:0043565">
    <property type="term" value="F:sequence-specific DNA binding"/>
    <property type="evidence" value="ECO:0007669"/>
    <property type="project" value="InterPro"/>
</dbReference>
<dbReference type="SUPFAM" id="SSF48295">
    <property type="entry name" value="TrpR-like"/>
    <property type="match status" value="1"/>
</dbReference>
<dbReference type="Gene3D" id="1.10.10.10">
    <property type="entry name" value="Winged helix-like DNA-binding domain superfamily/Winged helix DNA-binding domain"/>
    <property type="match status" value="1"/>
</dbReference>
<evidence type="ECO:0008006" key="3">
    <source>
        <dbReference type="Google" id="ProtNLM"/>
    </source>
</evidence>
<sequence>MQINVSMTLGVLIMHLNVEEKIKIIEDFKKSGVSASQFAPTRNVSVVSLRNWVKNYEKGGKEAIKMKYER</sequence>
<organism evidence="1 2">
    <name type="scientific">Spiroplasma taiwanense CT-1</name>
    <dbReference type="NCBI Taxonomy" id="1276220"/>
    <lineage>
        <taxon>Bacteria</taxon>
        <taxon>Bacillati</taxon>
        <taxon>Mycoplasmatota</taxon>
        <taxon>Mollicutes</taxon>
        <taxon>Entomoplasmatales</taxon>
        <taxon>Spiroplasmataceae</taxon>
        <taxon>Spiroplasma</taxon>
    </lineage>
</organism>
<dbReference type="Proteomes" id="UP000014984">
    <property type="component" value="Chromosome"/>
</dbReference>
<dbReference type="AlphaFoldDB" id="S5MIB9"/>
<dbReference type="PATRIC" id="fig|1276220.3.peg.1084"/>
<keyword evidence="2" id="KW-1185">Reference proteome</keyword>
<accession>S5MIB9</accession>
<dbReference type="InterPro" id="IPR010921">
    <property type="entry name" value="Trp_repressor/repl_initiator"/>
</dbReference>
<evidence type="ECO:0000313" key="1">
    <source>
        <dbReference type="EMBL" id="AGR41650.1"/>
    </source>
</evidence>
<protein>
    <recommendedName>
        <fullName evidence="3">Transposase</fullName>
    </recommendedName>
</protein>
<gene>
    <name evidence="1" type="ORF">STAIW_v1c10670</name>
</gene>
<dbReference type="EMBL" id="CP005074">
    <property type="protein sequence ID" value="AGR41650.1"/>
    <property type="molecule type" value="Genomic_DNA"/>
</dbReference>